<comment type="subcellular location">
    <subcellularLocation>
        <location evidence="1">Cell membrane</location>
        <topology evidence="1">Single-pass membrane protein</topology>
    </subcellularLocation>
</comment>
<keyword evidence="4 7" id="KW-1133">Transmembrane helix</keyword>
<name>A0AAW8YG47_PEDAC</name>
<dbReference type="PANTHER" id="PTHR33885:SF3">
    <property type="entry name" value="PHAGE SHOCK PROTEIN C"/>
    <property type="match status" value="1"/>
</dbReference>
<comment type="caution">
    <text evidence="9">The sequence shown here is derived from an EMBL/GenBank/DDBJ whole genome shotgun (WGS) entry which is preliminary data.</text>
</comment>
<accession>A0AAW8YG47</accession>
<feature type="domain" description="Phage shock protein PspC N-terminal" evidence="8">
    <location>
        <begin position="11"/>
        <end position="66"/>
    </location>
</feature>
<dbReference type="EMBL" id="JAWJAV010000003">
    <property type="protein sequence ID" value="MDV2621112.1"/>
    <property type="molecule type" value="Genomic_DNA"/>
</dbReference>
<keyword evidence="2" id="KW-1003">Cell membrane</keyword>
<sequence>MKCLKSGFKSKFTKSNDRFVAGVCGGIAEHFGWDKSLTRIIALVLILLSHGLLLIPYFILAWYMPSQNTGFFQQFANWTGFSGKTPGQKQSRQRKEIKDAEVHDVDK</sequence>
<dbReference type="RefSeq" id="WP_248003928.1">
    <property type="nucleotide sequence ID" value="NZ_CP096031.1"/>
</dbReference>
<dbReference type="Pfam" id="PF04024">
    <property type="entry name" value="PspC"/>
    <property type="match status" value="1"/>
</dbReference>
<organism evidence="9 10">
    <name type="scientific">Pediococcus acidilactici</name>
    <dbReference type="NCBI Taxonomy" id="1254"/>
    <lineage>
        <taxon>Bacteria</taxon>
        <taxon>Bacillati</taxon>
        <taxon>Bacillota</taxon>
        <taxon>Bacilli</taxon>
        <taxon>Lactobacillales</taxon>
        <taxon>Lactobacillaceae</taxon>
        <taxon>Pediococcus</taxon>
        <taxon>Pediococcus acidilactici group</taxon>
    </lineage>
</organism>
<protein>
    <submittedName>
        <fullName evidence="9">PspC domain-containing protein</fullName>
    </submittedName>
</protein>
<dbReference type="GO" id="GO:0005886">
    <property type="term" value="C:plasma membrane"/>
    <property type="evidence" value="ECO:0007669"/>
    <property type="project" value="UniProtKB-SubCell"/>
</dbReference>
<evidence type="ECO:0000313" key="9">
    <source>
        <dbReference type="EMBL" id="MDV2621112.1"/>
    </source>
</evidence>
<dbReference type="AlphaFoldDB" id="A0AAW8YG47"/>
<gene>
    <name evidence="9" type="ORF">R0G89_05130</name>
</gene>
<evidence type="ECO:0000256" key="3">
    <source>
        <dbReference type="ARBA" id="ARBA00022692"/>
    </source>
</evidence>
<evidence type="ECO:0000256" key="7">
    <source>
        <dbReference type="SAM" id="Phobius"/>
    </source>
</evidence>
<dbReference type="InterPro" id="IPR052027">
    <property type="entry name" value="PspC"/>
</dbReference>
<evidence type="ECO:0000313" key="10">
    <source>
        <dbReference type="Proteomes" id="UP001280897"/>
    </source>
</evidence>
<keyword evidence="5 7" id="KW-0472">Membrane</keyword>
<evidence type="ECO:0000256" key="6">
    <source>
        <dbReference type="SAM" id="MobiDB-lite"/>
    </source>
</evidence>
<dbReference type="InterPro" id="IPR007168">
    <property type="entry name" value="Phageshock_PspC_N"/>
</dbReference>
<reference evidence="9" key="2">
    <citation type="submission" date="2023-10" db="EMBL/GenBank/DDBJ databases">
        <authorList>
            <person name="Khurajog B."/>
        </authorList>
    </citation>
    <scope>NUCLEOTIDE SEQUENCE</scope>
    <source>
        <strain evidence="9">BF9</strain>
    </source>
</reference>
<proteinExistence type="predicted"/>
<evidence type="ECO:0000256" key="4">
    <source>
        <dbReference type="ARBA" id="ARBA00022989"/>
    </source>
</evidence>
<feature type="transmembrane region" description="Helical" evidence="7">
    <location>
        <begin position="40"/>
        <end position="64"/>
    </location>
</feature>
<evidence type="ECO:0000256" key="2">
    <source>
        <dbReference type="ARBA" id="ARBA00022475"/>
    </source>
</evidence>
<dbReference type="PANTHER" id="PTHR33885">
    <property type="entry name" value="PHAGE SHOCK PROTEIN C"/>
    <property type="match status" value="1"/>
</dbReference>
<reference evidence="9" key="1">
    <citation type="journal article" date="2023" name="PeerJ">
        <title>Selection and evaluation of lactic acid bacteria from chicken feces in Thailand as potential probiotics.</title>
        <authorList>
            <person name="Khurajog B."/>
            <person name="Disastra Y."/>
            <person name="Lawwyne L.D."/>
            <person name="Sirichokchatchawan W."/>
            <person name="Niyomtham W."/>
            <person name="Yindee J."/>
            <person name="Hampson D.J."/>
            <person name="Prapasarakul N."/>
        </authorList>
    </citation>
    <scope>NUCLEOTIDE SEQUENCE</scope>
    <source>
        <strain evidence="9">BF9</strain>
    </source>
</reference>
<dbReference type="Proteomes" id="UP001280897">
    <property type="component" value="Unassembled WGS sequence"/>
</dbReference>
<evidence type="ECO:0000259" key="8">
    <source>
        <dbReference type="Pfam" id="PF04024"/>
    </source>
</evidence>
<feature type="region of interest" description="Disordered" evidence="6">
    <location>
        <begin position="83"/>
        <end position="107"/>
    </location>
</feature>
<evidence type="ECO:0000256" key="5">
    <source>
        <dbReference type="ARBA" id="ARBA00023136"/>
    </source>
</evidence>
<keyword evidence="3 7" id="KW-0812">Transmembrane</keyword>
<feature type="compositionally biased region" description="Basic and acidic residues" evidence="6">
    <location>
        <begin position="93"/>
        <end position="107"/>
    </location>
</feature>
<evidence type="ECO:0000256" key="1">
    <source>
        <dbReference type="ARBA" id="ARBA00004162"/>
    </source>
</evidence>